<dbReference type="PROSITE" id="PS50290">
    <property type="entry name" value="PI3_4_KINASE_3"/>
    <property type="match status" value="1"/>
</dbReference>
<evidence type="ECO:0000259" key="3">
    <source>
        <dbReference type="PROSITE" id="PS50290"/>
    </source>
</evidence>
<reference evidence="4" key="1">
    <citation type="submission" date="2023-10" db="EMBL/GenBank/DDBJ databases">
        <authorList>
            <person name="Chen Y."/>
            <person name="Shah S."/>
            <person name="Dougan E. K."/>
            <person name="Thang M."/>
            <person name="Chan C."/>
        </authorList>
    </citation>
    <scope>NUCLEOTIDE SEQUENCE [LARGE SCALE GENOMIC DNA]</scope>
</reference>
<evidence type="ECO:0000256" key="2">
    <source>
        <dbReference type="ARBA" id="ARBA00022777"/>
    </source>
</evidence>
<dbReference type="Proteomes" id="UP001189429">
    <property type="component" value="Unassembled WGS sequence"/>
</dbReference>
<dbReference type="Gene3D" id="1.10.1070.11">
    <property type="entry name" value="Phosphatidylinositol 3-/4-kinase, catalytic domain"/>
    <property type="match status" value="1"/>
</dbReference>
<evidence type="ECO:0000313" key="5">
    <source>
        <dbReference type="Proteomes" id="UP001189429"/>
    </source>
</evidence>
<evidence type="ECO:0000313" key="4">
    <source>
        <dbReference type="EMBL" id="CAK0796645.1"/>
    </source>
</evidence>
<gene>
    <name evidence="4" type="ORF">PCOR1329_LOCUS5967</name>
</gene>
<proteinExistence type="predicted"/>
<dbReference type="InterPro" id="IPR000403">
    <property type="entry name" value="PI3/4_kinase_cat_dom"/>
</dbReference>
<keyword evidence="2" id="KW-0418">Kinase</keyword>
<keyword evidence="5" id="KW-1185">Reference proteome</keyword>
<dbReference type="EMBL" id="CAUYUJ010001585">
    <property type="protein sequence ID" value="CAK0796645.1"/>
    <property type="molecule type" value="Genomic_DNA"/>
</dbReference>
<accession>A0ABN9PX09</accession>
<name>A0ABN9PX09_9DINO</name>
<dbReference type="SUPFAM" id="SSF56112">
    <property type="entry name" value="Protein kinase-like (PK-like)"/>
    <property type="match status" value="1"/>
</dbReference>
<protein>
    <recommendedName>
        <fullName evidence="3">PI3K/PI4K catalytic domain-containing protein</fullName>
    </recommendedName>
</protein>
<organism evidence="4 5">
    <name type="scientific">Prorocentrum cordatum</name>
    <dbReference type="NCBI Taxonomy" id="2364126"/>
    <lineage>
        <taxon>Eukaryota</taxon>
        <taxon>Sar</taxon>
        <taxon>Alveolata</taxon>
        <taxon>Dinophyceae</taxon>
        <taxon>Prorocentrales</taxon>
        <taxon>Prorocentraceae</taxon>
        <taxon>Prorocentrum</taxon>
    </lineage>
</organism>
<feature type="domain" description="PI3K/PI4K catalytic" evidence="3">
    <location>
        <begin position="49"/>
        <end position="221"/>
    </location>
</feature>
<dbReference type="PANTHER" id="PTHR10048">
    <property type="entry name" value="PHOSPHATIDYLINOSITOL KINASE"/>
    <property type="match status" value="1"/>
</dbReference>
<comment type="caution">
    <text evidence="4">The sequence shown here is derived from an EMBL/GenBank/DDBJ whole genome shotgun (WGS) entry which is preliminary data.</text>
</comment>
<dbReference type="InterPro" id="IPR015433">
    <property type="entry name" value="PI3/4_kinase"/>
</dbReference>
<sequence>MDRPFDMSRDAQALRALLHEVRNRVEEVPCAPFDLPQPVRLGAHFIAVRAQIMSRMKSSTQPVKLQMWCDQQGGDPVVYLLKEEDVTSDFFAQELIRMMNRVWEDDCVMIGSTYVQALTYQVICIGRAAGLVEWVPQSITLAKLKRICRGDALCRVLDRMNSQKIRSLAASTVAYLVSNYVIGVGDGHFDNVMLTDAGNIQNASRHHVQTYKGRGLCRASL</sequence>
<dbReference type="InterPro" id="IPR011009">
    <property type="entry name" value="Kinase-like_dom_sf"/>
</dbReference>
<keyword evidence="1" id="KW-0808">Transferase</keyword>
<dbReference type="Gene3D" id="3.30.1010.10">
    <property type="entry name" value="Phosphatidylinositol 3-kinase Catalytic Subunit, Chain A, domain 4"/>
    <property type="match status" value="1"/>
</dbReference>
<dbReference type="InterPro" id="IPR036940">
    <property type="entry name" value="PI3/4_kinase_cat_sf"/>
</dbReference>
<evidence type="ECO:0000256" key="1">
    <source>
        <dbReference type="ARBA" id="ARBA00022679"/>
    </source>
</evidence>